<evidence type="ECO:0000313" key="6">
    <source>
        <dbReference type="EMBL" id="CCC95607.1"/>
    </source>
</evidence>
<dbReference type="InterPro" id="IPR051021">
    <property type="entry name" value="Mito_Ser/Thr_phosphatase"/>
</dbReference>
<dbReference type="AlphaFoldDB" id="G0V1T6"/>
<dbReference type="Gene3D" id="3.40.50.1240">
    <property type="entry name" value="Phosphoglycerate mutase-like"/>
    <property type="match status" value="1"/>
</dbReference>
<dbReference type="GO" id="GO:0090141">
    <property type="term" value="P:positive regulation of mitochondrial fission"/>
    <property type="evidence" value="ECO:0007669"/>
    <property type="project" value="TreeGrafter"/>
</dbReference>
<dbReference type="PANTHER" id="PTHR20935">
    <property type="entry name" value="PHOSPHOGLYCERATE MUTASE-RELATED"/>
    <property type="match status" value="1"/>
</dbReference>
<feature type="chain" id="PRO_5003410532" description="Serine/threonine-protein phosphatase PGAM5, mitochondrial" evidence="5">
    <location>
        <begin position="19"/>
        <end position="304"/>
    </location>
</feature>
<proteinExistence type="inferred from homology"/>
<protein>
    <recommendedName>
        <fullName evidence="3">Serine/threonine-protein phosphatase PGAM5, mitochondrial</fullName>
    </recommendedName>
    <alternativeName>
        <fullName evidence="4">Serine/threonine-protein phosphatase Pgam5, mitochondrial</fullName>
    </alternativeName>
</protein>
<dbReference type="InterPro" id="IPR029033">
    <property type="entry name" value="His_PPase_superfam"/>
</dbReference>
<gene>
    <name evidence="6" type="ORF">TCIL3000_11_10840</name>
</gene>
<dbReference type="VEuPathDB" id="TriTrypDB:TcIL3000.11.10840"/>
<keyword evidence="2" id="KW-0378">Hydrolase</keyword>
<keyword evidence="5" id="KW-0732">Signal</keyword>
<dbReference type="GO" id="GO:0005739">
    <property type="term" value="C:mitochondrion"/>
    <property type="evidence" value="ECO:0007669"/>
    <property type="project" value="TreeGrafter"/>
</dbReference>
<dbReference type="EMBL" id="HE575324">
    <property type="protein sequence ID" value="CCC95607.1"/>
    <property type="molecule type" value="Genomic_DNA"/>
</dbReference>
<dbReference type="InterPro" id="IPR013078">
    <property type="entry name" value="His_Pase_superF_clade-1"/>
</dbReference>
<feature type="signal peptide" evidence="5">
    <location>
        <begin position="1"/>
        <end position="18"/>
    </location>
</feature>
<evidence type="ECO:0000256" key="1">
    <source>
        <dbReference type="ARBA" id="ARBA00006717"/>
    </source>
</evidence>
<organism evidence="6">
    <name type="scientific">Trypanosoma congolense (strain IL3000)</name>
    <dbReference type="NCBI Taxonomy" id="1068625"/>
    <lineage>
        <taxon>Eukaryota</taxon>
        <taxon>Discoba</taxon>
        <taxon>Euglenozoa</taxon>
        <taxon>Kinetoplastea</taxon>
        <taxon>Metakinetoplastina</taxon>
        <taxon>Trypanosomatida</taxon>
        <taxon>Trypanosomatidae</taxon>
        <taxon>Trypanosoma</taxon>
        <taxon>Nannomonas</taxon>
    </lineage>
</organism>
<dbReference type="PANTHER" id="PTHR20935:SF0">
    <property type="entry name" value="SERINE_THREONINE-PROTEIN PHOSPHATASE PGAM5, MITOCHONDRIAL"/>
    <property type="match status" value="1"/>
</dbReference>
<evidence type="ECO:0000256" key="3">
    <source>
        <dbReference type="ARBA" id="ARBA00039765"/>
    </source>
</evidence>
<accession>G0V1T6</accession>
<evidence type="ECO:0000256" key="4">
    <source>
        <dbReference type="ARBA" id="ARBA00040722"/>
    </source>
</evidence>
<name>G0V1T6_TRYCI</name>
<evidence type="ECO:0000256" key="5">
    <source>
        <dbReference type="SAM" id="SignalP"/>
    </source>
</evidence>
<sequence>MVLWSRVFIGAVVGSAGAAFKTVFCDSSPSGSATELLRRPVVNETNFPKGRIVTGVRWGVPWKDDWDLVAVEEGEKGAKSSAVRQMILIRHGQYEREGCNDDTLKKLSKLGEKQAELTGKYLYQAFEQKRLIKQLGDNVPPHEENFKGGFLCASEPKTIYMSNLTRAKQTAELMMNSFPSDMRGRAVVDPDLRERYPCVPEPPVNGTSTDGSDTVRVESVFRKYFYRPTTDESSVEVFVGHANVIRYLVCRALQLPPEAWLRFSLPHCSITSLCIWSDGRVTLRSLGSAGHLPVDMVTTRNIRC</sequence>
<evidence type="ECO:0000256" key="2">
    <source>
        <dbReference type="ARBA" id="ARBA00022801"/>
    </source>
</evidence>
<dbReference type="GO" id="GO:0004722">
    <property type="term" value="F:protein serine/threonine phosphatase activity"/>
    <property type="evidence" value="ECO:0007669"/>
    <property type="project" value="TreeGrafter"/>
</dbReference>
<comment type="similarity">
    <text evidence="1">Belongs to the phosphoglycerate mutase family. BPG-dependent PGAM subfamily.</text>
</comment>
<dbReference type="SMART" id="SM00855">
    <property type="entry name" value="PGAM"/>
    <property type="match status" value="1"/>
</dbReference>
<dbReference type="CDD" id="cd07067">
    <property type="entry name" value="HP_PGM_like"/>
    <property type="match status" value="1"/>
</dbReference>
<dbReference type="Pfam" id="PF00300">
    <property type="entry name" value="His_Phos_1"/>
    <property type="match status" value="1"/>
</dbReference>
<dbReference type="SUPFAM" id="SSF53254">
    <property type="entry name" value="Phosphoglycerate mutase-like"/>
    <property type="match status" value="1"/>
</dbReference>
<reference evidence="6" key="1">
    <citation type="journal article" date="2012" name="Proc. Natl. Acad. Sci. U.S.A.">
        <title>Antigenic diversity is generated by distinct evolutionary mechanisms in African trypanosome species.</title>
        <authorList>
            <person name="Jackson A.P."/>
            <person name="Berry A."/>
            <person name="Aslett M."/>
            <person name="Allison H.C."/>
            <person name="Burton P."/>
            <person name="Vavrova-Anderson J."/>
            <person name="Brown R."/>
            <person name="Browne H."/>
            <person name="Corton N."/>
            <person name="Hauser H."/>
            <person name="Gamble J."/>
            <person name="Gilderthorp R."/>
            <person name="Marcello L."/>
            <person name="McQuillan J."/>
            <person name="Otto T.D."/>
            <person name="Quail M.A."/>
            <person name="Sanders M.J."/>
            <person name="van Tonder A."/>
            <person name="Ginger M.L."/>
            <person name="Field M.C."/>
            <person name="Barry J.D."/>
            <person name="Hertz-Fowler C."/>
            <person name="Berriman M."/>
        </authorList>
    </citation>
    <scope>NUCLEOTIDE SEQUENCE</scope>
    <source>
        <strain evidence="6">IL3000</strain>
    </source>
</reference>